<comment type="caution">
    <text evidence="2">The sequence shown here is derived from an EMBL/GenBank/DDBJ whole genome shotgun (WGS) entry which is preliminary data.</text>
</comment>
<reference evidence="2 3" key="1">
    <citation type="journal article" date="2020" name="bioRxiv">
        <title>Whole genome comparisons of ergot fungi reveals the divergence and evolution of species within the genus Claviceps are the result of varying mechanisms driving genome evolution and host range expansion.</title>
        <authorList>
            <person name="Wyka S.A."/>
            <person name="Mondo S.J."/>
            <person name="Liu M."/>
            <person name="Dettman J."/>
            <person name="Nalam V."/>
            <person name="Broders K.D."/>
        </authorList>
    </citation>
    <scope>NUCLEOTIDE SEQUENCE [LARGE SCALE GENOMIC DNA]</scope>
    <source>
        <strain evidence="2 3">LM576</strain>
    </source>
</reference>
<evidence type="ECO:0000256" key="1">
    <source>
        <dbReference type="SAM" id="Phobius"/>
    </source>
</evidence>
<keyword evidence="1" id="KW-1133">Transmembrane helix</keyword>
<organism evidence="2 3">
    <name type="scientific">Claviceps humidiphila</name>
    <dbReference type="NCBI Taxonomy" id="1294629"/>
    <lineage>
        <taxon>Eukaryota</taxon>
        <taxon>Fungi</taxon>
        <taxon>Dikarya</taxon>
        <taxon>Ascomycota</taxon>
        <taxon>Pezizomycotina</taxon>
        <taxon>Sordariomycetes</taxon>
        <taxon>Hypocreomycetidae</taxon>
        <taxon>Hypocreales</taxon>
        <taxon>Clavicipitaceae</taxon>
        <taxon>Claviceps</taxon>
    </lineage>
</organism>
<feature type="transmembrane region" description="Helical" evidence="1">
    <location>
        <begin position="80"/>
        <end position="102"/>
    </location>
</feature>
<accession>A0A9P7TSY1</accession>
<gene>
    <name evidence="2" type="ORF">E4U13_002637</name>
</gene>
<dbReference type="Proteomes" id="UP000732380">
    <property type="component" value="Unassembled WGS sequence"/>
</dbReference>
<name>A0A9P7TSY1_9HYPO</name>
<sequence length="387" mass="43385">MLSRAAAAFGRASMTPSSASYAAIRRISSTKRQLLSWPLRSSPPFAPFRRNRLPRDLPIYFPRTAPVSNSRGLQRRLGRIALTTLIYYLCWTSFVWAVGPLWEALNEAAEQFLLENATEEERQEYLEAVAQQEAEPYLAFLPCPFATCEVEQPPYKISDPEWPAFLALHEDQQAQTVIKLACAEIVRQTIELVPNYAEALKGKKIETRNVELEINFPSAPPPERCIIGLMLTKEGIFLGSRPMDPYVADQIRTILYPKAVAVGAWTFVDSFCRRAAQSVAKSFGFSSTAPTETTVLEAASGLDGPLYQEFQLALNDATTTCMRQWEVVKDPPIRGSINIDGVVELLAEDLVMYARVSAWYHVEQMEFGAMLVRIERAGRIPREPATS</sequence>
<protein>
    <submittedName>
        <fullName evidence="2">Uncharacterized protein</fullName>
    </submittedName>
</protein>
<keyword evidence="3" id="KW-1185">Reference proteome</keyword>
<evidence type="ECO:0000313" key="2">
    <source>
        <dbReference type="EMBL" id="KAG6115580.1"/>
    </source>
</evidence>
<evidence type="ECO:0000313" key="3">
    <source>
        <dbReference type="Proteomes" id="UP000732380"/>
    </source>
</evidence>
<keyword evidence="1" id="KW-0812">Transmembrane</keyword>
<keyword evidence="1" id="KW-0472">Membrane</keyword>
<dbReference type="AlphaFoldDB" id="A0A9P7TSY1"/>
<proteinExistence type="predicted"/>
<dbReference type="EMBL" id="SRQM01000217">
    <property type="protein sequence ID" value="KAG6115580.1"/>
    <property type="molecule type" value="Genomic_DNA"/>
</dbReference>